<keyword evidence="7" id="KW-1185">Reference proteome</keyword>
<dbReference type="InterPro" id="IPR013325">
    <property type="entry name" value="RNA_pol_sigma_r2"/>
</dbReference>
<evidence type="ECO:0000259" key="5">
    <source>
        <dbReference type="Pfam" id="PF04542"/>
    </source>
</evidence>
<keyword evidence="2" id="KW-0731">Sigma factor</keyword>
<keyword evidence="3" id="KW-0238">DNA-binding</keyword>
<dbReference type="Gene3D" id="1.10.1740.10">
    <property type="match status" value="1"/>
</dbReference>
<dbReference type="Proteomes" id="UP001500454">
    <property type="component" value="Unassembled WGS sequence"/>
</dbReference>
<comment type="caution">
    <text evidence="6">The sequence shown here is derived from an EMBL/GenBank/DDBJ whole genome shotgun (WGS) entry which is preliminary data.</text>
</comment>
<dbReference type="InterPro" id="IPR007627">
    <property type="entry name" value="RNA_pol_sigma70_r2"/>
</dbReference>
<name>A0ABP8J5M1_9BACT</name>
<dbReference type="SUPFAM" id="SSF88946">
    <property type="entry name" value="Sigma2 domain of RNA polymerase sigma factors"/>
    <property type="match status" value="1"/>
</dbReference>
<gene>
    <name evidence="6" type="ORF">GCM10023186_28990</name>
</gene>
<keyword evidence="4" id="KW-0804">Transcription</keyword>
<evidence type="ECO:0000313" key="6">
    <source>
        <dbReference type="EMBL" id="GAA4385537.1"/>
    </source>
</evidence>
<dbReference type="Pfam" id="PF04542">
    <property type="entry name" value="Sigma70_r2"/>
    <property type="match status" value="1"/>
</dbReference>
<evidence type="ECO:0000256" key="4">
    <source>
        <dbReference type="ARBA" id="ARBA00023163"/>
    </source>
</evidence>
<evidence type="ECO:0000313" key="7">
    <source>
        <dbReference type="Proteomes" id="UP001500454"/>
    </source>
</evidence>
<keyword evidence="1" id="KW-0805">Transcription regulation</keyword>
<dbReference type="EMBL" id="BAABHA010000010">
    <property type="protein sequence ID" value="GAA4385537.1"/>
    <property type="molecule type" value="Genomic_DNA"/>
</dbReference>
<accession>A0ABP8J5M1</accession>
<organism evidence="6 7">
    <name type="scientific">Hymenobacter koreensis</name>
    <dbReference type="NCBI Taxonomy" id="1084523"/>
    <lineage>
        <taxon>Bacteria</taxon>
        <taxon>Pseudomonadati</taxon>
        <taxon>Bacteroidota</taxon>
        <taxon>Cytophagia</taxon>
        <taxon>Cytophagales</taxon>
        <taxon>Hymenobacteraceae</taxon>
        <taxon>Hymenobacter</taxon>
    </lineage>
</organism>
<sequence length="207" mass="23336">MSTKSATMKLLELTPAPAPTPTACSVSEWRHALLTNREQTLTRLYQRTFPMVRRHVLRHGGAEQDAKDVFHDGLVVFYEKTVAGTLHLSAAPSTYLVAVCRNLWHRELARRNRYRPTELTDENTAQLFAEPEISVPQDSISVLDYVAQLGAKCRSILLAFYYFQQPLDQIATEHGYAGTRSATVQKFKCLERLRTAVRAAVSTPSSR</sequence>
<proteinExistence type="predicted"/>
<evidence type="ECO:0000256" key="2">
    <source>
        <dbReference type="ARBA" id="ARBA00023082"/>
    </source>
</evidence>
<feature type="domain" description="RNA polymerase sigma-70 region 2" evidence="5">
    <location>
        <begin position="44"/>
        <end position="113"/>
    </location>
</feature>
<dbReference type="InterPro" id="IPR039425">
    <property type="entry name" value="RNA_pol_sigma-70-like"/>
</dbReference>
<protein>
    <recommendedName>
        <fullName evidence="5">RNA polymerase sigma-70 region 2 domain-containing protein</fullName>
    </recommendedName>
</protein>
<dbReference type="PANTHER" id="PTHR43133:SF8">
    <property type="entry name" value="RNA POLYMERASE SIGMA FACTOR HI_1459-RELATED"/>
    <property type="match status" value="1"/>
</dbReference>
<evidence type="ECO:0000256" key="1">
    <source>
        <dbReference type="ARBA" id="ARBA00023015"/>
    </source>
</evidence>
<dbReference type="PANTHER" id="PTHR43133">
    <property type="entry name" value="RNA POLYMERASE ECF-TYPE SIGMA FACTO"/>
    <property type="match status" value="1"/>
</dbReference>
<reference evidence="7" key="1">
    <citation type="journal article" date="2019" name="Int. J. Syst. Evol. Microbiol.">
        <title>The Global Catalogue of Microorganisms (GCM) 10K type strain sequencing project: providing services to taxonomists for standard genome sequencing and annotation.</title>
        <authorList>
            <consortium name="The Broad Institute Genomics Platform"/>
            <consortium name="The Broad Institute Genome Sequencing Center for Infectious Disease"/>
            <person name="Wu L."/>
            <person name="Ma J."/>
        </authorList>
    </citation>
    <scope>NUCLEOTIDE SEQUENCE [LARGE SCALE GENOMIC DNA]</scope>
    <source>
        <strain evidence="7">JCM 17924</strain>
    </source>
</reference>
<evidence type="ECO:0000256" key="3">
    <source>
        <dbReference type="ARBA" id="ARBA00023125"/>
    </source>
</evidence>